<dbReference type="InterPro" id="IPR021475">
    <property type="entry name" value="Pants/Emi1-like"/>
</dbReference>
<evidence type="ECO:0000256" key="1">
    <source>
        <dbReference type="SAM" id="MobiDB-lite"/>
    </source>
</evidence>
<organism evidence="2 3">
    <name type="scientific">Lepraria finkii</name>
    <dbReference type="NCBI Taxonomy" id="1340010"/>
    <lineage>
        <taxon>Eukaryota</taxon>
        <taxon>Fungi</taxon>
        <taxon>Dikarya</taxon>
        <taxon>Ascomycota</taxon>
        <taxon>Pezizomycotina</taxon>
        <taxon>Lecanoromycetes</taxon>
        <taxon>OSLEUM clade</taxon>
        <taxon>Lecanoromycetidae</taxon>
        <taxon>Lecanorales</taxon>
        <taxon>Lecanorineae</taxon>
        <taxon>Stereocaulaceae</taxon>
        <taxon>Lepraria</taxon>
    </lineage>
</organism>
<dbReference type="EMBL" id="JBHFEH010000015">
    <property type="protein sequence ID" value="KAL2054470.1"/>
    <property type="molecule type" value="Genomic_DNA"/>
</dbReference>
<proteinExistence type="predicted"/>
<accession>A0ABR4B9G9</accession>
<feature type="compositionally biased region" description="Polar residues" evidence="1">
    <location>
        <begin position="161"/>
        <end position="175"/>
    </location>
</feature>
<feature type="region of interest" description="Disordered" evidence="1">
    <location>
        <begin position="141"/>
        <end position="175"/>
    </location>
</feature>
<name>A0ABR4B9G9_9LECA</name>
<dbReference type="Proteomes" id="UP001590951">
    <property type="component" value="Unassembled WGS sequence"/>
</dbReference>
<dbReference type="PANTHER" id="PTHR28052">
    <property type="entry name" value="UPF0545 PROTEIN C22ORF39"/>
    <property type="match status" value="1"/>
</dbReference>
<keyword evidence="3" id="KW-1185">Reference proteome</keyword>
<feature type="compositionally biased region" description="Polar residues" evidence="1">
    <location>
        <begin position="141"/>
        <end position="154"/>
    </location>
</feature>
<gene>
    <name evidence="2" type="ORF">ABVK25_005218</name>
</gene>
<feature type="compositionally biased region" description="Low complexity" evidence="1">
    <location>
        <begin position="75"/>
        <end position="87"/>
    </location>
</feature>
<evidence type="ECO:0000313" key="3">
    <source>
        <dbReference type="Proteomes" id="UP001590951"/>
    </source>
</evidence>
<feature type="region of interest" description="Disordered" evidence="1">
    <location>
        <begin position="75"/>
        <end position="102"/>
    </location>
</feature>
<dbReference type="Pfam" id="PF11326">
    <property type="entry name" value="PANTS-like"/>
    <property type="match status" value="1"/>
</dbReference>
<evidence type="ECO:0000313" key="2">
    <source>
        <dbReference type="EMBL" id="KAL2054470.1"/>
    </source>
</evidence>
<protein>
    <recommendedName>
        <fullName evidence="4">Early meiotic induction protein 1</fullName>
    </recommendedName>
</protein>
<reference evidence="2 3" key="1">
    <citation type="submission" date="2024-09" db="EMBL/GenBank/DDBJ databases">
        <title>Rethinking Asexuality: The Enigmatic Case of Functional Sexual Genes in Lepraria (Stereocaulaceae).</title>
        <authorList>
            <person name="Doellman M."/>
            <person name="Sun Y."/>
            <person name="Barcenas-Pena A."/>
            <person name="Lumbsch H.T."/>
            <person name="Grewe F."/>
        </authorList>
    </citation>
    <scope>NUCLEOTIDE SEQUENCE [LARGE SCALE GENOMIC DNA]</scope>
    <source>
        <strain evidence="2 3">Grewe 0041</strain>
    </source>
</reference>
<comment type="caution">
    <text evidence="2">The sequence shown here is derived from an EMBL/GenBank/DDBJ whole genome shotgun (WGS) entry which is preliminary data.</text>
</comment>
<dbReference type="PANTHER" id="PTHR28052:SF1">
    <property type="entry name" value="UPF0545 PROTEIN C22ORF39"/>
    <property type="match status" value="1"/>
</dbReference>
<sequence>MATWTSTVAQPQFIITVVETHSARKPWTPVKECFHLCYSALKSDRQCLTIAPRYSHYKDPQAAMGWLWTSSKDPSASLSSPRHSSQPETLSPPPPAIPDVQFPTTTTETYAVPSDTTPPLSRDEAADAELRAFLESLQASDSPKFSKSTQSTSSVRDRQIAASNSQGSDLITPSNIHPTTLSCRTAFDTAFYCASLGGQFTSLYRYGQLRRCSQEWADFWWCMRTNRGFMSEKEREARIVARGVQREREKYRGEGKLSSEDVWEMRRKMVPATAMQGDLERVLEAQREKREASGEGHRL</sequence>
<evidence type="ECO:0008006" key="4">
    <source>
        <dbReference type="Google" id="ProtNLM"/>
    </source>
</evidence>